<gene>
    <name evidence="1" type="ORF">SAMN05216490_1574</name>
</gene>
<sequence>MQNFNIKDKFIIKILEKTLNGQHKAIGYLSPAKLPLLPIFLTDRPILQGYYFNTSIILD</sequence>
<evidence type="ECO:0000313" key="1">
    <source>
        <dbReference type="EMBL" id="SDS66579.1"/>
    </source>
</evidence>
<dbReference type="EMBL" id="LT629740">
    <property type="protein sequence ID" value="SDS66579.1"/>
    <property type="molecule type" value="Genomic_DNA"/>
</dbReference>
<accession>A0A1H1U3V9</accession>
<reference evidence="1 2" key="1">
    <citation type="submission" date="2016-10" db="EMBL/GenBank/DDBJ databases">
        <authorList>
            <person name="de Groot N.N."/>
        </authorList>
    </citation>
    <scope>NUCLEOTIDE SEQUENCE [LARGE SCALE GENOMIC DNA]</scope>
    <source>
        <strain evidence="1 2">MP1X4</strain>
    </source>
</reference>
<evidence type="ECO:0000313" key="2">
    <source>
        <dbReference type="Proteomes" id="UP000199679"/>
    </source>
</evidence>
<keyword evidence="2" id="KW-1185">Reference proteome</keyword>
<proteinExistence type="predicted"/>
<dbReference type="AlphaFoldDB" id="A0A1H1U3V9"/>
<name>A0A1H1U3V9_MUCMA</name>
<protein>
    <submittedName>
        <fullName evidence="1">Uncharacterized protein</fullName>
    </submittedName>
</protein>
<organism evidence="1 2">
    <name type="scientific">Mucilaginibacter mallensis</name>
    <dbReference type="NCBI Taxonomy" id="652787"/>
    <lineage>
        <taxon>Bacteria</taxon>
        <taxon>Pseudomonadati</taxon>
        <taxon>Bacteroidota</taxon>
        <taxon>Sphingobacteriia</taxon>
        <taxon>Sphingobacteriales</taxon>
        <taxon>Sphingobacteriaceae</taxon>
        <taxon>Mucilaginibacter</taxon>
    </lineage>
</organism>
<dbReference type="STRING" id="652787.SAMN05216490_1574"/>
<dbReference type="Proteomes" id="UP000199679">
    <property type="component" value="Chromosome I"/>
</dbReference>